<dbReference type="RefSeq" id="WP_141554235.1">
    <property type="nucleotide sequence ID" value="NZ_PDUU01000850.1"/>
</dbReference>
<gene>
    <name evidence="1" type="ORF">CSC81_17855</name>
</gene>
<dbReference type="Gene3D" id="3.40.50.150">
    <property type="entry name" value="Vaccinia Virus protein VP39"/>
    <property type="match status" value="1"/>
</dbReference>
<evidence type="ECO:0008006" key="3">
    <source>
        <dbReference type="Google" id="ProtNLM"/>
    </source>
</evidence>
<dbReference type="Proteomes" id="UP000222163">
    <property type="component" value="Unassembled WGS sequence"/>
</dbReference>
<sequence length="164" mass="18350">MITAEQTSIKFQGNFDASLYGVLLRHAFLRSLALETKLPEWVVAMKGMSGKKYRYLINNLVETVPNARYLEIGSWAGSTAGAAIHGNKLRAICVDNWSQFNGPKDIFKANVGQALSPDVEFGFIENDFRKVDYSSIGKFNIYLFDGPHEEEDQYDGIMVTQSAL</sequence>
<evidence type="ECO:0000313" key="2">
    <source>
        <dbReference type="Proteomes" id="UP000222163"/>
    </source>
</evidence>
<reference evidence="1 2" key="1">
    <citation type="journal article" date="2016" name="Nat. Commun.">
        <title>Microbial interactions lead to rapid micro-scale successions on model marine particles.</title>
        <authorList>
            <person name="Datta M.S."/>
            <person name="Sliwerska E."/>
            <person name="Gore J."/>
            <person name="Polz M.F."/>
            <person name="Cordero O.X."/>
        </authorList>
    </citation>
    <scope>NUCLEOTIDE SEQUENCE [LARGE SCALE GENOMIC DNA]</scope>
    <source>
        <strain evidence="1 2">4G03</strain>
    </source>
</reference>
<comment type="caution">
    <text evidence="1">The sequence shown here is derived from an EMBL/GenBank/DDBJ whole genome shotgun (WGS) entry which is preliminary data.</text>
</comment>
<dbReference type="InterPro" id="IPR029063">
    <property type="entry name" value="SAM-dependent_MTases_sf"/>
</dbReference>
<evidence type="ECO:0000313" key="1">
    <source>
        <dbReference type="EMBL" id="PHN95919.1"/>
    </source>
</evidence>
<accession>A0A2G1BPZ4</accession>
<organism evidence="1 2">
    <name type="scientific">Tenacibaculum discolor</name>
    <dbReference type="NCBI Taxonomy" id="361581"/>
    <lineage>
        <taxon>Bacteria</taxon>
        <taxon>Pseudomonadati</taxon>
        <taxon>Bacteroidota</taxon>
        <taxon>Flavobacteriia</taxon>
        <taxon>Flavobacteriales</taxon>
        <taxon>Flavobacteriaceae</taxon>
        <taxon>Tenacibaculum</taxon>
    </lineage>
</organism>
<dbReference type="EMBL" id="PDUU01000850">
    <property type="protein sequence ID" value="PHN95919.1"/>
    <property type="molecule type" value="Genomic_DNA"/>
</dbReference>
<feature type="non-terminal residue" evidence="1">
    <location>
        <position position="164"/>
    </location>
</feature>
<protein>
    <recommendedName>
        <fullName evidence="3">Methyltransferase</fullName>
    </recommendedName>
</protein>
<proteinExistence type="predicted"/>
<dbReference type="AlphaFoldDB" id="A0A2G1BPZ4"/>
<name>A0A2G1BPZ4_9FLAO</name>